<dbReference type="EMBL" id="BAAADM010000046">
    <property type="protein sequence ID" value="GAA0441192.1"/>
    <property type="molecule type" value="Genomic_DNA"/>
</dbReference>
<evidence type="ECO:0000313" key="1">
    <source>
        <dbReference type="EMBL" id="GAA0441192.1"/>
    </source>
</evidence>
<reference evidence="1 2" key="1">
    <citation type="journal article" date="2019" name="Int. J. Syst. Evol. Microbiol.">
        <title>The Global Catalogue of Microorganisms (GCM) 10K type strain sequencing project: providing services to taxonomists for standard genome sequencing and annotation.</title>
        <authorList>
            <consortium name="The Broad Institute Genomics Platform"/>
            <consortium name="The Broad Institute Genome Sequencing Center for Infectious Disease"/>
            <person name="Wu L."/>
            <person name="Ma J."/>
        </authorList>
    </citation>
    <scope>NUCLEOTIDE SEQUENCE [LARGE SCALE GENOMIC DNA]</scope>
    <source>
        <strain evidence="1 2">JCM 12149</strain>
    </source>
</reference>
<accession>A0ABN0ZA77</accession>
<organism evidence="1 2">
    <name type="scientific">Lentibacillus halophilus</name>
    <dbReference type="NCBI Taxonomy" id="295065"/>
    <lineage>
        <taxon>Bacteria</taxon>
        <taxon>Bacillati</taxon>
        <taxon>Bacillota</taxon>
        <taxon>Bacilli</taxon>
        <taxon>Bacillales</taxon>
        <taxon>Bacillaceae</taxon>
        <taxon>Lentibacillus</taxon>
    </lineage>
</organism>
<gene>
    <name evidence="1" type="ORF">GCM10008983_17830</name>
</gene>
<name>A0ABN0ZA77_9BACI</name>
<keyword evidence="2" id="KW-1185">Reference proteome</keyword>
<sequence length="53" mass="6329">MILRAMFYEEDFEIEILLENTVIIYVWNIGKKQIWQAALEFETARIRVGYGFG</sequence>
<evidence type="ECO:0000313" key="2">
    <source>
        <dbReference type="Proteomes" id="UP001501459"/>
    </source>
</evidence>
<proteinExistence type="predicted"/>
<comment type="caution">
    <text evidence="1">The sequence shown here is derived from an EMBL/GenBank/DDBJ whole genome shotgun (WGS) entry which is preliminary data.</text>
</comment>
<dbReference type="Proteomes" id="UP001501459">
    <property type="component" value="Unassembled WGS sequence"/>
</dbReference>
<protein>
    <submittedName>
        <fullName evidence="1">Uncharacterized protein</fullName>
    </submittedName>
</protein>